<dbReference type="Proteomes" id="UP001182556">
    <property type="component" value="Unassembled WGS sequence"/>
</dbReference>
<dbReference type="Pfam" id="PF16076">
    <property type="entry name" value="Acyltransf_C"/>
    <property type="match status" value="1"/>
</dbReference>
<dbReference type="Pfam" id="PF01553">
    <property type="entry name" value="Acyltransferase"/>
    <property type="match status" value="1"/>
</dbReference>
<evidence type="ECO:0000313" key="8">
    <source>
        <dbReference type="Proteomes" id="UP001182556"/>
    </source>
</evidence>
<accession>A0AAD9CVE1</accession>
<feature type="region of interest" description="Disordered" evidence="4">
    <location>
        <begin position="320"/>
        <end position="339"/>
    </location>
</feature>
<dbReference type="CDD" id="cd07990">
    <property type="entry name" value="LPLAT_LCLAT1-like"/>
    <property type="match status" value="1"/>
</dbReference>
<keyword evidence="5" id="KW-0472">Membrane</keyword>
<name>A0AAD9CVE1_PAPLA</name>
<organism evidence="7 8">
    <name type="scientific">Papiliotrema laurentii</name>
    <name type="common">Cryptococcus laurentii</name>
    <dbReference type="NCBI Taxonomy" id="5418"/>
    <lineage>
        <taxon>Eukaryota</taxon>
        <taxon>Fungi</taxon>
        <taxon>Dikarya</taxon>
        <taxon>Basidiomycota</taxon>
        <taxon>Agaricomycotina</taxon>
        <taxon>Tremellomycetes</taxon>
        <taxon>Tremellales</taxon>
        <taxon>Rhynchogastremaceae</taxon>
        <taxon>Papiliotrema</taxon>
    </lineage>
</organism>
<gene>
    <name evidence="7" type="ORF">DB88DRAFT_496182</name>
</gene>
<evidence type="ECO:0000256" key="3">
    <source>
        <dbReference type="ARBA" id="ARBA00023315"/>
    </source>
</evidence>
<dbReference type="PANTHER" id="PTHR10983">
    <property type="entry name" value="1-ACYLGLYCEROL-3-PHOSPHATE ACYLTRANSFERASE-RELATED"/>
    <property type="match status" value="1"/>
</dbReference>
<keyword evidence="8" id="KW-1185">Reference proteome</keyword>
<dbReference type="SUPFAM" id="SSF69593">
    <property type="entry name" value="Glycerol-3-phosphate (1)-acyltransferase"/>
    <property type="match status" value="1"/>
</dbReference>
<comment type="caution">
    <text evidence="7">The sequence shown here is derived from an EMBL/GenBank/DDBJ whole genome shotgun (WGS) entry which is preliminary data.</text>
</comment>
<proteinExistence type="inferred from homology"/>
<dbReference type="SMART" id="SM00563">
    <property type="entry name" value="PlsC"/>
    <property type="match status" value="1"/>
</dbReference>
<feature type="transmembrane region" description="Helical" evidence="5">
    <location>
        <begin position="116"/>
        <end position="139"/>
    </location>
</feature>
<dbReference type="PANTHER" id="PTHR10983:SF24">
    <property type="entry name" value="1-ACYLGLYCEROL-3-PHOSPHATE O-ACYLTRANSFERASE 3, ISOFORM E-RELATED"/>
    <property type="match status" value="1"/>
</dbReference>
<feature type="domain" description="Phospholipid/glycerol acyltransferase" evidence="6">
    <location>
        <begin position="80"/>
        <end position="203"/>
    </location>
</feature>
<evidence type="ECO:0000256" key="4">
    <source>
        <dbReference type="SAM" id="MobiDB-lite"/>
    </source>
</evidence>
<reference evidence="7" key="1">
    <citation type="submission" date="2023-02" db="EMBL/GenBank/DDBJ databases">
        <title>Identification and recombinant expression of a fungal hydrolase from Papiliotrema laurentii that hydrolyzes apple cutin and clears colloidal polyester polyurethane.</title>
        <authorList>
            <consortium name="DOE Joint Genome Institute"/>
            <person name="Roman V.A."/>
            <person name="Bojanowski C."/>
            <person name="Crable B.R."/>
            <person name="Wagner D.N."/>
            <person name="Hung C.S."/>
            <person name="Nadeau L.J."/>
            <person name="Schratz L."/>
            <person name="Haridas S."/>
            <person name="Pangilinan J."/>
            <person name="Lipzen A."/>
            <person name="Na H."/>
            <person name="Yan M."/>
            <person name="Ng V."/>
            <person name="Grigoriev I.V."/>
            <person name="Spatafora J.W."/>
            <person name="Barlow D."/>
            <person name="Biffinger J."/>
            <person name="Kelley-Loughnane N."/>
            <person name="Varaljay V.A."/>
            <person name="Crookes-Goodson W.J."/>
        </authorList>
    </citation>
    <scope>NUCLEOTIDE SEQUENCE</scope>
    <source>
        <strain evidence="7">5307AH</strain>
    </source>
</reference>
<comment type="similarity">
    <text evidence="1">Belongs to the 1-acyl-sn-glycerol-3-phosphate acyltransferase family.</text>
</comment>
<evidence type="ECO:0000256" key="2">
    <source>
        <dbReference type="ARBA" id="ARBA00022679"/>
    </source>
</evidence>
<keyword evidence="3" id="KW-0012">Acyltransferase</keyword>
<sequence length="339" mass="38265">MINLRLISHTLALVVLISLANLGLLLALLVKPFKEAWSWSIACGTAEWFWSYMQHHWETSLNAAAALQITGDAIPAHEPALVISNHLSYGDYYLVQALAIRAGMLGKCRYFAKKQLVWQVPVFGWSFWAVGMILVSRAWTSDARLIKEAFARVNKNKHDVWIVLYPEGTRRTPKKLLEAQAFERRAGKKELDRVLFPRPKGFQATVKGIRHSHIKYIYDLTFQYTSPGRDHERVPSLAEQLSCADLAAAGYGFRVHVERISIADLPQDDEALRHWLEERWERKNELLADMLRDEVGTADVAGQDGADTVGNNVGMAIDHGEVRSAGDQVKSRARPRKLA</sequence>
<dbReference type="EMBL" id="JAODAN010000008">
    <property type="protein sequence ID" value="KAK1922756.1"/>
    <property type="molecule type" value="Genomic_DNA"/>
</dbReference>
<evidence type="ECO:0000313" key="7">
    <source>
        <dbReference type="EMBL" id="KAK1922756.1"/>
    </source>
</evidence>
<dbReference type="AlphaFoldDB" id="A0AAD9CVE1"/>
<dbReference type="InterPro" id="IPR002123">
    <property type="entry name" value="Plipid/glycerol_acylTrfase"/>
</dbReference>
<protein>
    <recommendedName>
        <fullName evidence="6">Phospholipid/glycerol acyltransferase domain-containing protein</fullName>
    </recommendedName>
</protein>
<evidence type="ECO:0000256" key="5">
    <source>
        <dbReference type="SAM" id="Phobius"/>
    </source>
</evidence>
<evidence type="ECO:0000256" key="1">
    <source>
        <dbReference type="ARBA" id="ARBA00008655"/>
    </source>
</evidence>
<dbReference type="InterPro" id="IPR032098">
    <property type="entry name" value="Acyltransf_C"/>
</dbReference>
<dbReference type="GO" id="GO:0003841">
    <property type="term" value="F:1-acylglycerol-3-phosphate O-acyltransferase activity"/>
    <property type="evidence" value="ECO:0007669"/>
    <property type="project" value="TreeGrafter"/>
</dbReference>
<keyword evidence="5" id="KW-1133">Transmembrane helix</keyword>
<evidence type="ECO:0000259" key="6">
    <source>
        <dbReference type="SMART" id="SM00563"/>
    </source>
</evidence>
<dbReference type="GO" id="GO:0012505">
    <property type="term" value="C:endomembrane system"/>
    <property type="evidence" value="ECO:0007669"/>
    <property type="project" value="TreeGrafter"/>
</dbReference>
<feature type="transmembrane region" description="Helical" evidence="5">
    <location>
        <begin position="6"/>
        <end position="30"/>
    </location>
</feature>
<keyword evidence="2" id="KW-0808">Transferase</keyword>
<keyword evidence="5" id="KW-0812">Transmembrane</keyword>